<dbReference type="PANTHER" id="PTHR42663">
    <property type="entry name" value="HYDROLASE C777.06C-RELATED-RELATED"/>
    <property type="match status" value="1"/>
</dbReference>
<proteinExistence type="predicted"/>
<accession>A0A9D6YVF3</accession>
<feature type="non-terminal residue" evidence="2">
    <location>
        <position position="1"/>
    </location>
</feature>
<dbReference type="InterPro" id="IPR036866">
    <property type="entry name" value="RibonucZ/Hydroxyglut_hydro"/>
</dbReference>
<dbReference type="AlphaFoldDB" id="A0A9D6YVF3"/>
<dbReference type="PANTHER" id="PTHR42663:SF6">
    <property type="entry name" value="HYDROLASE C777.06C-RELATED"/>
    <property type="match status" value="1"/>
</dbReference>
<protein>
    <submittedName>
        <fullName evidence="2">MBL fold metallo-hydrolase</fullName>
    </submittedName>
</protein>
<sequence length="181" mass="20619">HSADINVMMEAMTLGGYKKKGVVLTPKDALEGKDPVIYKYNRSYVDKIEILKTGKDYKIGKIGIKAAIRHRHDVETYGLIIKSGRRSLSYITDTKFFPGLAKAYKDEILIVSVLRYNPTPYDHLCVREAKEIIREIKPKTTILTHFGMEMIKSKPWKIAEDLTKELKTKVIAASDGMLFKI</sequence>
<evidence type="ECO:0000313" key="3">
    <source>
        <dbReference type="Proteomes" id="UP000808761"/>
    </source>
</evidence>
<dbReference type="InterPro" id="IPR001279">
    <property type="entry name" value="Metallo-B-lactamas"/>
</dbReference>
<name>A0A9D6YVF3_UNCSA</name>
<dbReference type="Proteomes" id="UP000808761">
    <property type="component" value="Unassembled WGS sequence"/>
</dbReference>
<evidence type="ECO:0000313" key="2">
    <source>
        <dbReference type="EMBL" id="MBI5078979.1"/>
    </source>
</evidence>
<dbReference type="EMBL" id="JACRKR010000149">
    <property type="protein sequence ID" value="MBI5078979.1"/>
    <property type="molecule type" value="Genomic_DNA"/>
</dbReference>
<evidence type="ECO:0000259" key="1">
    <source>
        <dbReference type="Pfam" id="PF12706"/>
    </source>
</evidence>
<gene>
    <name evidence="2" type="ORF">HZB08_03055</name>
</gene>
<reference evidence="2" key="1">
    <citation type="submission" date="2020-07" db="EMBL/GenBank/DDBJ databases">
        <title>Huge and variable diversity of episymbiotic CPR bacteria and DPANN archaea in groundwater ecosystems.</title>
        <authorList>
            <person name="He C.Y."/>
            <person name="Keren R."/>
            <person name="Whittaker M."/>
            <person name="Farag I.F."/>
            <person name="Doudna J."/>
            <person name="Cate J.H.D."/>
            <person name="Banfield J.F."/>
        </authorList>
    </citation>
    <scope>NUCLEOTIDE SEQUENCE</scope>
    <source>
        <strain evidence="2">NC_groundwater_1860_Pr3_B-0.1um_51_7</strain>
    </source>
</reference>
<feature type="domain" description="Metallo-beta-lactamase" evidence="1">
    <location>
        <begin position="44"/>
        <end position="146"/>
    </location>
</feature>
<dbReference type="SUPFAM" id="SSF56281">
    <property type="entry name" value="Metallo-hydrolase/oxidoreductase"/>
    <property type="match status" value="1"/>
</dbReference>
<dbReference type="Gene3D" id="3.60.15.10">
    <property type="entry name" value="Ribonuclease Z/Hydroxyacylglutathione hydrolase-like"/>
    <property type="match status" value="1"/>
</dbReference>
<organism evidence="2 3">
    <name type="scientific">Candidatus Saganbacteria bacterium</name>
    <dbReference type="NCBI Taxonomy" id="2575572"/>
    <lineage>
        <taxon>Bacteria</taxon>
        <taxon>Bacillati</taxon>
        <taxon>Saganbacteria</taxon>
    </lineage>
</organism>
<dbReference type="Pfam" id="PF12706">
    <property type="entry name" value="Lactamase_B_2"/>
    <property type="match status" value="1"/>
</dbReference>
<comment type="caution">
    <text evidence="2">The sequence shown here is derived from an EMBL/GenBank/DDBJ whole genome shotgun (WGS) entry which is preliminary data.</text>
</comment>